<evidence type="ECO:0000256" key="1">
    <source>
        <dbReference type="SAM" id="MobiDB-lite"/>
    </source>
</evidence>
<feature type="region of interest" description="Disordered" evidence="1">
    <location>
        <begin position="59"/>
        <end position="85"/>
    </location>
</feature>
<name>A0ABQ9G9H4_9NEOP</name>
<evidence type="ECO:0000313" key="2">
    <source>
        <dbReference type="EMBL" id="KAJ8869078.1"/>
    </source>
</evidence>
<gene>
    <name evidence="2" type="ORF">PR048_030639</name>
</gene>
<evidence type="ECO:0000313" key="3">
    <source>
        <dbReference type="Proteomes" id="UP001159363"/>
    </source>
</evidence>
<reference evidence="2 3" key="1">
    <citation type="submission" date="2023-02" db="EMBL/GenBank/DDBJ databases">
        <title>LHISI_Scaffold_Assembly.</title>
        <authorList>
            <person name="Stuart O.P."/>
            <person name="Cleave R."/>
            <person name="Magrath M.J.L."/>
            <person name="Mikheyev A.S."/>
        </authorList>
    </citation>
    <scope>NUCLEOTIDE SEQUENCE [LARGE SCALE GENOMIC DNA]</scope>
    <source>
        <strain evidence="2">Daus_M_001</strain>
        <tissue evidence="2">Leg muscle</tissue>
    </source>
</reference>
<keyword evidence="3" id="KW-1185">Reference proteome</keyword>
<protein>
    <submittedName>
        <fullName evidence="2">Uncharacterized protein</fullName>
    </submittedName>
</protein>
<organism evidence="2 3">
    <name type="scientific">Dryococelus australis</name>
    <dbReference type="NCBI Taxonomy" id="614101"/>
    <lineage>
        <taxon>Eukaryota</taxon>
        <taxon>Metazoa</taxon>
        <taxon>Ecdysozoa</taxon>
        <taxon>Arthropoda</taxon>
        <taxon>Hexapoda</taxon>
        <taxon>Insecta</taxon>
        <taxon>Pterygota</taxon>
        <taxon>Neoptera</taxon>
        <taxon>Polyneoptera</taxon>
        <taxon>Phasmatodea</taxon>
        <taxon>Verophasmatodea</taxon>
        <taxon>Anareolatae</taxon>
        <taxon>Phasmatidae</taxon>
        <taxon>Eurycanthinae</taxon>
        <taxon>Dryococelus</taxon>
    </lineage>
</organism>
<sequence>MKRRVKWEIPKKTCRPAASSSTIPTCKNPGASPICLGERHPPWDCPLCHYRSAPGPPMSPACPQSPRAATPRPWGEEGVPAGERRMQGRSRWQAPVACSDCPFACTRKSAGSVTDARGACGGSVQGVLKGSCRTPLRSAWPRSVCSCWGRQRCQHGGARWWDQTAHDSPLHLPVLLQQMTTHTARLPPRRQTGFNPQLVHSGFLQVRIVPVVDGFSRGSTISPALSFWRYSILTSFRSRRLSRPQC</sequence>
<proteinExistence type="predicted"/>
<dbReference type="Proteomes" id="UP001159363">
    <property type="component" value="Chromosome 13"/>
</dbReference>
<accession>A0ABQ9G9H4</accession>
<comment type="caution">
    <text evidence="2">The sequence shown here is derived from an EMBL/GenBank/DDBJ whole genome shotgun (WGS) entry which is preliminary data.</text>
</comment>
<dbReference type="EMBL" id="JARBHB010000014">
    <property type="protein sequence ID" value="KAJ8869078.1"/>
    <property type="molecule type" value="Genomic_DNA"/>
</dbReference>